<evidence type="ECO:0000313" key="2">
    <source>
        <dbReference type="Proteomes" id="UP000828390"/>
    </source>
</evidence>
<accession>A0A9D4HKU7</accession>
<reference evidence="1" key="2">
    <citation type="submission" date="2020-11" db="EMBL/GenBank/DDBJ databases">
        <authorList>
            <person name="McCartney M.A."/>
            <person name="Auch B."/>
            <person name="Kono T."/>
            <person name="Mallez S."/>
            <person name="Becker A."/>
            <person name="Gohl D.M."/>
            <person name="Silverstein K.A.T."/>
            <person name="Koren S."/>
            <person name="Bechman K.B."/>
            <person name="Herman A."/>
            <person name="Abrahante J.E."/>
            <person name="Garbe J."/>
        </authorList>
    </citation>
    <scope>NUCLEOTIDE SEQUENCE</scope>
    <source>
        <strain evidence="1">Duluth1</strain>
        <tissue evidence="1">Whole animal</tissue>
    </source>
</reference>
<gene>
    <name evidence="1" type="ORF">DPMN_065178</name>
</gene>
<dbReference type="EMBL" id="JAIWYP010000013">
    <property type="protein sequence ID" value="KAH3722222.1"/>
    <property type="molecule type" value="Genomic_DNA"/>
</dbReference>
<keyword evidence="2" id="KW-1185">Reference proteome</keyword>
<evidence type="ECO:0000313" key="1">
    <source>
        <dbReference type="EMBL" id="KAH3722222.1"/>
    </source>
</evidence>
<name>A0A9D4HKU7_DREPO</name>
<protein>
    <submittedName>
        <fullName evidence="1">Uncharacterized protein</fullName>
    </submittedName>
</protein>
<sequence length="127" mass="14323">MAQTHDVETLAHVNCYNYDNLFQNVTTDRCFFGFETAETEEKQETCVFLSVTVPPSNEDRYNVESGVDNLLFEVDCNNHADEKATEQPLDGCLHVECSVEIVVDNNNYMSAKYVTTNVGQKLATNNI</sequence>
<dbReference type="AlphaFoldDB" id="A0A9D4HKU7"/>
<dbReference type="Proteomes" id="UP000828390">
    <property type="component" value="Unassembled WGS sequence"/>
</dbReference>
<proteinExistence type="predicted"/>
<reference evidence="1" key="1">
    <citation type="journal article" date="2019" name="bioRxiv">
        <title>The Genome of the Zebra Mussel, Dreissena polymorpha: A Resource for Invasive Species Research.</title>
        <authorList>
            <person name="McCartney M.A."/>
            <person name="Auch B."/>
            <person name="Kono T."/>
            <person name="Mallez S."/>
            <person name="Zhang Y."/>
            <person name="Obille A."/>
            <person name="Becker A."/>
            <person name="Abrahante J.E."/>
            <person name="Garbe J."/>
            <person name="Badalamenti J.P."/>
            <person name="Herman A."/>
            <person name="Mangelson H."/>
            <person name="Liachko I."/>
            <person name="Sullivan S."/>
            <person name="Sone E.D."/>
            <person name="Koren S."/>
            <person name="Silverstein K.A.T."/>
            <person name="Beckman K.B."/>
            <person name="Gohl D.M."/>
        </authorList>
    </citation>
    <scope>NUCLEOTIDE SEQUENCE</scope>
    <source>
        <strain evidence="1">Duluth1</strain>
        <tissue evidence="1">Whole animal</tissue>
    </source>
</reference>
<organism evidence="1 2">
    <name type="scientific">Dreissena polymorpha</name>
    <name type="common">Zebra mussel</name>
    <name type="synonym">Mytilus polymorpha</name>
    <dbReference type="NCBI Taxonomy" id="45954"/>
    <lineage>
        <taxon>Eukaryota</taxon>
        <taxon>Metazoa</taxon>
        <taxon>Spiralia</taxon>
        <taxon>Lophotrochozoa</taxon>
        <taxon>Mollusca</taxon>
        <taxon>Bivalvia</taxon>
        <taxon>Autobranchia</taxon>
        <taxon>Heteroconchia</taxon>
        <taxon>Euheterodonta</taxon>
        <taxon>Imparidentia</taxon>
        <taxon>Neoheterodontei</taxon>
        <taxon>Myida</taxon>
        <taxon>Dreissenoidea</taxon>
        <taxon>Dreissenidae</taxon>
        <taxon>Dreissena</taxon>
    </lineage>
</organism>
<comment type="caution">
    <text evidence="1">The sequence shown here is derived from an EMBL/GenBank/DDBJ whole genome shotgun (WGS) entry which is preliminary data.</text>
</comment>